<gene>
    <name evidence="4" type="ORF">E4M00_15655</name>
</gene>
<dbReference type="AlphaFoldDB" id="A0A4Y9QU50"/>
<dbReference type="Pfam" id="PF00005">
    <property type="entry name" value="ABC_tran"/>
    <property type="match status" value="1"/>
</dbReference>
<dbReference type="InterPro" id="IPR003439">
    <property type="entry name" value="ABC_transporter-like_ATP-bd"/>
</dbReference>
<dbReference type="GO" id="GO:0005886">
    <property type="term" value="C:plasma membrane"/>
    <property type="evidence" value="ECO:0007669"/>
    <property type="project" value="TreeGrafter"/>
</dbReference>
<dbReference type="SUPFAM" id="SSF52540">
    <property type="entry name" value="P-loop containing nucleoside triphosphate hydrolases"/>
    <property type="match status" value="1"/>
</dbReference>
<dbReference type="GO" id="GO:0016887">
    <property type="term" value="F:ATP hydrolysis activity"/>
    <property type="evidence" value="ECO:0007669"/>
    <property type="project" value="InterPro"/>
</dbReference>
<evidence type="ECO:0000313" key="4">
    <source>
        <dbReference type="EMBL" id="TFV95102.1"/>
    </source>
</evidence>
<accession>A0A4Y9QU50</accession>
<dbReference type="InterPro" id="IPR017871">
    <property type="entry name" value="ABC_transporter-like_CS"/>
</dbReference>
<keyword evidence="5" id="KW-1185">Reference proteome</keyword>
<dbReference type="Proteomes" id="UP000298127">
    <property type="component" value="Unassembled WGS sequence"/>
</dbReference>
<dbReference type="PANTHER" id="PTHR24220">
    <property type="entry name" value="IMPORT ATP-BINDING PROTEIN"/>
    <property type="match status" value="1"/>
</dbReference>
<dbReference type="GO" id="GO:0005524">
    <property type="term" value="F:ATP binding"/>
    <property type="evidence" value="ECO:0007669"/>
    <property type="project" value="UniProtKB-KW"/>
</dbReference>
<organism evidence="4 5">
    <name type="scientific">Orlajensenia leifsoniae</name>
    <dbReference type="NCBI Taxonomy" id="2561933"/>
    <lineage>
        <taxon>Bacteria</taxon>
        <taxon>Bacillati</taxon>
        <taxon>Actinomycetota</taxon>
        <taxon>Actinomycetes</taxon>
        <taxon>Micrococcales</taxon>
        <taxon>Microbacteriaceae</taxon>
        <taxon>Orlajensenia</taxon>
    </lineage>
</organism>
<evidence type="ECO:0000313" key="5">
    <source>
        <dbReference type="Proteomes" id="UP000298127"/>
    </source>
</evidence>
<comment type="caution">
    <text evidence="4">The sequence shown here is derived from an EMBL/GenBank/DDBJ whole genome shotgun (WGS) entry which is preliminary data.</text>
</comment>
<dbReference type="PANTHER" id="PTHR24220:SF685">
    <property type="entry name" value="ABC TRANSPORTER RELATED"/>
    <property type="match status" value="1"/>
</dbReference>
<keyword evidence="1" id="KW-0547">Nucleotide-binding</keyword>
<dbReference type="InterPro" id="IPR015854">
    <property type="entry name" value="ABC_transpr_LolD-like"/>
</dbReference>
<dbReference type="Gene3D" id="3.40.50.300">
    <property type="entry name" value="P-loop containing nucleotide triphosphate hydrolases"/>
    <property type="match status" value="1"/>
</dbReference>
<feature type="domain" description="ABC transporter" evidence="3">
    <location>
        <begin position="5"/>
        <end position="216"/>
    </location>
</feature>
<evidence type="ECO:0000256" key="2">
    <source>
        <dbReference type="ARBA" id="ARBA00022840"/>
    </source>
</evidence>
<dbReference type="PROSITE" id="PS00211">
    <property type="entry name" value="ABC_TRANSPORTER_1"/>
    <property type="match status" value="1"/>
</dbReference>
<evidence type="ECO:0000259" key="3">
    <source>
        <dbReference type="PROSITE" id="PS50893"/>
    </source>
</evidence>
<sequence length="217" mass="22911">MSTVLEFDDVTVAYARPRDVPLVLVSGCDITVRPGRLHCVAGRSGSGKTSVLRVAAGLVAPSEGRVLWDGLDLAGLDDDAVTRLRRDRVGFLDQAGSLLDGMSVLENVLVPAVPARRVRELGERALALLDEVGIADRASARPGELSGGERQRAALARALLLSPRLLIVDEPTAGLDRTSADGIIDLLVARRDADVAVLVASHDPHLIDAADARTHLA</sequence>
<evidence type="ECO:0000256" key="1">
    <source>
        <dbReference type="ARBA" id="ARBA00022741"/>
    </source>
</evidence>
<dbReference type="GO" id="GO:0022857">
    <property type="term" value="F:transmembrane transporter activity"/>
    <property type="evidence" value="ECO:0007669"/>
    <property type="project" value="TreeGrafter"/>
</dbReference>
<dbReference type="RefSeq" id="WP_135121421.1">
    <property type="nucleotide sequence ID" value="NZ_SPQZ01000007.1"/>
</dbReference>
<dbReference type="SMART" id="SM00382">
    <property type="entry name" value="AAA"/>
    <property type="match status" value="1"/>
</dbReference>
<protein>
    <submittedName>
        <fullName evidence="4">ATP-binding cassette domain-containing protein</fullName>
    </submittedName>
</protein>
<reference evidence="4 5" key="1">
    <citation type="journal article" date="2018" name="J. Microbiol.">
        <title>Leifsonia flava sp. nov., a novel actinobacterium isolated from the rhizosphere of Aquilegia viridiflora.</title>
        <authorList>
            <person name="Cai Y."/>
            <person name="Tao W.Z."/>
            <person name="Ma Y.J."/>
            <person name="Cheng J."/>
            <person name="Zhang M.Y."/>
            <person name="Zhang Y.X."/>
        </authorList>
    </citation>
    <scope>NUCLEOTIDE SEQUENCE [LARGE SCALE GENOMIC DNA]</scope>
    <source>
        <strain evidence="4 5">SYP-B2174</strain>
    </source>
</reference>
<dbReference type="EMBL" id="SPQZ01000007">
    <property type="protein sequence ID" value="TFV95102.1"/>
    <property type="molecule type" value="Genomic_DNA"/>
</dbReference>
<dbReference type="InterPro" id="IPR027417">
    <property type="entry name" value="P-loop_NTPase"/>
</dbReference>
<proteinExistence type="predicted"/>
<dbReference type="PROSITE" id="PS50893">
    <property type="entry name" value="ABC_TRANSPORTER_2"/>
    <property type="match status" value="1"/>
</dbReference>
<keyword evidence="2 4" id="KW-0067">ATP-binding</keyword>
<name>A0A4Y9QU50_9MICO</name>
<dbReference type="InterPro" id="IPR003593">
    <property type="entry name" value="AAA+_ATPase"/>
</dbReference>